<evidence type="ECO:0000313" key="14">
    <source>
        <dbReference type="EMBL" id="MEH8017559.1"/>
    </source>
</evidence>
<evidence type="ECO:0000256" key="5">
    <source>
        <dbReference type="ARBA" id="ARBA00022448"/>
    </source>
</evidence>
<sequence length="142" mass="15217">MSISAESPADDIISEINMTPLVDVMLVLLIIFMITMPVLTQSVLVELPQASAEPATAQPDSIAISVLRDGTVLWDSELVTAAQLQQRLRQVAAQPQQASLQLMADKAVQYQHVLTVMALAQQLGIGQLGFVTEPASVVASQH</sequence>
<keyword evidence="7" id="KW-0997">Cell inner membrane</keyword>
<dbReference type="Proteomes" id="UP001375382">
    <property type="component" value="Unassembled WGS sequence"/>
</dbReference>
<keyword evidence="8 12" id="KW-0812">Transmembrane</keyword>
<dbReference type="EMBL" id="JALAAR010000007">
    <property type="protein sequence ID" value="MEH8017559.1"/>
    <property type="molecule type" value="Genomic_DNA"/>
</dbReference>
<keyword evidence="10 13" id="KW-1133">Transmembrane helix</keyword>
<comment type="function">
    <text evidence="1">Involved in the TonB-dependent energy-dependent transport of various receptor-bound substrates.</text>
</comment>
<evidence type="ECO:0000313" key="15">
    <source>
        <dbReference type="Proteomes" id="UP001375382"/>
    </source>
</evidence>
<evidence type="ECO:0000256" key="7">
    <source>
        <dbReference type="ARBA" id="ARBA00022519"/>
    </source>
</evidence>
<protein>
    <submittedName>
        <fullName evidence="14">Biopolymer transporter ExbD</fullName>
    </submittedName>
</protein>
<comment type="similarity">
    <text evidence="3 12">Belongs to the ExbD/TolR family.</text>
</comment>
<evidence type="ECO:0000256" key="2">
    <source>
        <dbReference type="ARBA" id="ARBA00004249"/>
    </source>
</evidence>
<dbReference type="Gene3D" id="3.30.420.270">
    <property type="match status" value="1"/>
</dbReference>
<comment type="subunit">
    <text evidence="4">The accessory proteins ExbB and ExbD seem to form a complex with TonB.</text>
</comment>
<gene>
    <name evidence="14" type="ORF">MN202_09955</name>
</gene>
<keyword evidence="11 13" id="KW-0472">Membrane</keyword>
<dbReference type="RefSeq" id="WP_335735970.1">
    <property type="nucleotide sequence ID" value="NZ_JALAAR010000007.1"/>
</dbReference>
<organism evidence="14 15">
    <name type="scientific">Rheinheimera muenzenbergensis</name>
    <dbReference type="NCBI Taxonomy" id="1193628"/>
    <lineage>
        <taxon>Bacteria</taxon>
        <taxon>Pseudomonadati</taxon>
        <taxon>Pseudomonadota</taxon>
        <taxon>Gammaproteobacteria</taxon>
        <taxon>Chromatiales</taxon>
        <taxon>Chromatiaceae</taxon>
        <taxon>Rheinheimera</taxon>
    </lineage>
</organism>
<dbReference type="PANTHER" id="PTHR30558">
    <property type="entry name" value="EXBD MEMBRANE COMPONENT OF PMF-DRIVEN MACROMOLECULE IMPORT SYSTEM"/>
    <property type="match status" value="1"/>
</dbReference>
<keyword evidence="15" id="KW-1185">Reference proteome</keyword>
<accession>A0ABU8C6K2</accession>
<comment type="caution">
    <text evidence="14">The sequence shown here is derived from an EMBL/GenBank/DDBJ whole genome shotgun (WGS) entry which is preliminary data.</text>
</comment>
<reference evidence="14 15" key="1">
    <citation type="journal article" date="2023" name="Ecotoxicol. Environ. Saf.">
        <title>Mercury remediation potential of mercury-resistant strain Rheinheimera metallidurans sp. nov. isolated from a municipal waste dumping site.</title>
        <authorList>
            <person name="Yadav V."/>
            <person name="Manjhi A."/>
            <person name="Vadakedath N."/>
        </authorList>
    </citation>
    <scope>NUCLEOTIDE SEQUENCE [LARGE SCALE GENOMIC DNA]</scope>
    <source>
        <strain evidence="14 15">E-49</strain>
    </source>
</reference>
<evidence type="ECO:0000256" key="13">
    <source>
        <dbReference type="SAM" id="Phobius"/>
    </source>
</evidence>
<keyword evidence="6" id="KW-1003">Cell membrane</keyword>
<dbReference type="InterPro" id="IPR003400">
    <property type="entry name" value="ExbD"/>
</dbReference>
<proteinExistence type="inferred from homology"/>
<evidence type="ECO:0000256" key="9">
    <source>
        <dbReference type="ARBA" id="ARBA00022927"/>
    </source>
</evidence>
<dbReference type="PANTHER" id="PTHR30558:SF12">
    <property type="entry name" value="BIOPOLYMER TRANSPORT PROTEIN EXBD"/>
    <property type="match status" value="1"/>
</dbReference>
<feature type="transmembrane region" description="Helical" evidence="13">
    <location>
        <begin position="21"/>
        <end position="39"/>
    </location>
</feature>
<evidence type="ECO:0000256" key="1">
    <source>
        <dbReference type="ARBA" id="ARBA00003540"/>
    </source>
</evidence>
<evidence type="ECO:0000256" key="3">
    <source>
        <dbReference type="ARBA" id="ARBA00005811"/>
    </source>
</evidence>
<evidence type="ECO:0000256" key="6">
    <source>
        <dbReference type="ARBA" id="ARBA00022475"/>
    </source>
</evidence>
<name>A0ABU8C6K2_9GAMM</name>
<keyword evidence="5 12" id="KW-0813">Transport</keyword>
<evidence type="ECO:0000256" key="4">
    <source>
        <dbReference type="ARBA" id="ARBA00011471"/>
    </source>
</evidence>
<evidence type="ECO:0000256" key="8">
    <source>
        <dbReference type="ARBA" id="ARBA00022692"/>
    </source>
</evidence>
<evidence type="ECO:0000256" key="12">
    <source>
        <dbReference type="RuleBase" id="RU003879"/>
    </source>
</evidence>
<keyword evidence="9 12" id="KW-0653">Protein transport</keyword>
<evidence type="ECO:0000256" key="11">
    <source>
        <dbReference type="ARBA" id="ARBA00023136"/>
    </source>
</evidence>
<comment type="subcellular location">
    <subcellularLocation>
        <location evidence="2">Cell inner membrane</location>
        <topology evidence="2">Single-pass type II membrane protein</topology>
    </subcellularLocation>
    <subcellularLocation>
        <location evidence="12">Cell membrane</location>
        <topology evidence="12">Single-pass type II membrane protein</topology>
    </subcellularLocation>
</comment>
<evidence type="ECO:0000256" key="10">
    <source>
        <dbReference type="ARBA" id="ARBA00022989"/>
    </source>
</evidence>
<dbReference type="Pfam" id="PF02472">
    <property type="entry name" value="ExbD"/>
    <property type="match status" value="1"/>
</dbReference>